<dbReference type="InterPro" id="IPR004245">
    <property type="entry name" value="DUF229"/>
</dbReference>
<keyword evidence="2" id="KW-1185">Reference proteome</keyword>
<dbReference type="PANTHER" id="PTHR10974:SF75">
    <property type="entry name" value="SULFATASE DOMAIN-CONTAINING PROTEIN"/>
    <property type="match status" value="1"/>
</dbReference>
<dbReference type="PANTHER" id="PTHR10974">
    <property type="entry name" value="FI08016P-RELATED"/>
    <property type="match status" value="1"/>
</dbReference>
<dbReference type="Pfam" id="PF02995">
    <property type="entry name" value="DUF229"/>
    <property type="match status" value="1"/>
</dbReference>
<dbReference type="AlphaFoldDB" id="A0AAD4MIU0"/>
<dbReference type="GO" id="GO:0005615">
    <property type="term" value="C:extracellular space"/>
    <property type="evidence" value="ECO:0007669"/>
    <property type="project" value="TreeGrafter"/>
</dbReference>
<sequence length="125" mass="15137">MPKSPINKKTIKADIGYDFDSKCHKPLDNETSFILRQFHLGYKTMWAEDWATFNWPNCTGFKDAPVDHFFKPFIQRIDFMTLDFLRKTNRFKNNPYTNYMQDLCREIHEMILEYLESFHNYTTMT</sequence>
<proteinExistence type="predicted"/>
<comment type="caution">
    <text evidence="1">The sequence shown here is derived from an EMBL/GenBank/DDBJ whole genome shotgun (WGS) entry which is preliminary data.</text>
</comment>
<name>A0AAD4MIU0_9BILA</name>
<evidence type="ECO:0000313" key="1">
    <source>
        <dbReference type="EMBL" id="KAI1696738.1"/>
    </source>
</evidence>
<dbReference type="Proteomes" id="UP001201812">
    <property type="component" value="Unassembled WGS sequence"/>
</dbReference>
<accession>A0AAD4MIU0</accession>
<gene>
    <name evidence="1" type="ORF">DdX_18889</name>
</gene>
<reference evidence="1" key="1">
    <citation type="submission" date="2022-01" db="EMBL/GenBank/DDBJ databases">
        <title>Genome Sequence Resource for Two Populations of Ditylenchus destructor, the Migratory Endoparasitic Phytonematode.</title>
        <authorList>
            <person name="Zhang H."/>
            <person name="Lin R."/>
            <person name="Xie B."/>
        </authorList>
    </citation>
    <scope>NUCLEOTIDE SEQUENCE</scope>
    <source>
        <strain evidence="1">BazhouSP</strain>
    </source>
</reference>
<organism evidence="1 2">
    <name type="scientific">Ditylenchus destructor</name>
    <dbReference type="NCBI Taxonomy" id="166010"/>
    <lineage>
        <taxon>Eukaryota</taxon>
        <taxon>Metazoa</taxon>
        <taxon>Ecdysozoa</taxon>
        <taxon>Nematoda</taxon>
        <taxon>Chromadorea</taxon>
        <taxon>Rhabditida</taxon>
        <taxon>Tylenchina</taxon>
        <taxon>Tylenchomorpha</taxon>
        <taxon>Sphaerularioidea</taxon>
        <taxon>Anguinidae</taxon>
        <taxon>Anguininae</taxon>
        <taxon>Ditylenchus</taxon>
    </lineage>
</organism>
<evidence type="ECO:0000313" key="2">
    <source>
        <dbReference type="Proteomes" id="UP001201812"/>
    </source>
</evidence>
<dbReference type="EMBL" id="JAKKPZ010000309">
    <property type="protein sequence ID" value="KAI1696738.1"/>
    <property type="molecule type" value="Genomic_DNA"/>
</dbReference>
<protein>
    <submittedName>
        <fullName evidence="1">Uncharacterized protein</fullName>
    </submittedName>
</protein>